<dbReference type="GO" id="GO:0005737">
    <property type="term" value="C:cytoplasm"/>
    <property type="evidence" value="ECO:0007669"/>
    <property type="project" value="UniProtKB-SubCell"/>
</dbReference>
<keyword evidence="3" id="KW-0963">Cytoplasm</keyword>
<dbReference type="Proteomes" id="UP001056429">
    <property type="component" value="Unassembled WGS sequence"/>
</dbReference>
<dbReference type="GO" id="GO:0000774">
    <property type="term" value="F:adenyl-nucleotide exchange factor activity"/>
    <property type="evidence" value="ECO:0007669"/>
    <property type="project" value="InterPro"/>
</dbReference>
<keyword evidence="2 3" id="KW-0143">Chaperone</keyword>
<reference evidence="7" key="1">
    <citation type="journal article" date="2021" name="mSystems">
        <title>Bacteria and Archaea Synergistically Convert Glycine Betaine to Biogenic Methane in the Formosa Cold Seep of the South China Sea.</title>
        <authorList>
            <person name="Li L."/>
            <person name="Zhang W."/>
            <person name="Zhang S."/>
            <person name="Song L."/>
            <person name="Sun Q."/>
            <person name="Zhang H."/>
            <person name="Xiang H."/>
            <person name="Dong X."/>
        </authorList>
    </citation>
    <scope>NUCLEOTIDE SEQUENCE</scope>
    <source>
        <strain evidence="7">ZWT</strain>
    </source>
</reference>
<dbReference type="PROSITE" id="PS01071">
    <property type="entry name" value="GRPE"/>
    <property type="match status" value="1"/>
</dbReference>
<feature type="compositionally biased region" description="Acidic residues" evidence="6">
    <location>
        <begin position="10"/>
        <end position="39"/>
    </location>
</feature>
<accession>A0A9J6P4R4</accession>
<dbReference type="GO" id="GO:0006457">
    <property type="term" value="P:protein folding"/>
    <property type="evidence" value="ECO:0007669"/>
    <property type="project" value="InterPro"/>
</dbReference>
<keyword evidence="3 4" id="KW-0346">Stress response</keyword>
<evidence type="ECO:0000256" key="3">
    <source>
        <dbReference type="HAMAP-Rule" id="MF_01151"/>
    </source>
</evidence>
<evidence type="ECO:0000256" key="4">
    <source>
        <dbReference type="RuleBase" id="RU000639"/>
    </source>
</evidence>
<evidence type="ECO:0000313" key="7">
    <source>
        <dbReference type="EMBL" id="MCM1990781.1"/>
    </source>
</evidence>
<dbReference type="PRINTS" id="PR00773">
    <property type="entry name" value="GRPEPROTEIN"/>
</dbReference>
<evidence type="ECO:0000256" key="1">
    <source>
        <dbReference type="ARBA" id="ARBA00009054"/>
    </source>
</evidence>
<comment type="similarity">
    <text evidence="1 3 5">Belongs to the GrpE family.</text>
</comment>
<reference evidence="7" key="2">
    <citation type="submission" date="2021-04" db="EMBL/GenBank/DDBJ databases">
        <authorList>
            <person name="Dong X."/>
        </authorList>
    </citation>
    <scope>NUCLEOTIDE SEQUENCE</scope>
    <source>
        <strain evidence="7">ZWT</strain>
    </source>
</reference>
<dbReference type="Gene3D" id="3.90.20.20">
    <property type="match status" value="1"/>
</dbReference>
<proteinExistence type="inferred from homology"/>
<dbReference type="GO" id="GO:0051082">
    <property type="term" value="F:unfolded protein binding"/>
    <property type="evidence" value="ECO:0007669"/>
    <property type="project" value="TreeGrafter"/>
</dbReference>
<evidence type="ECO:0000256" key="6">
    <source>
        <dbReference type="SAM" id="MobiDB-lite"/>
    </source>
</evidence>
<dbReference type="PANTHER" id="PTHR21237">
    <property type="entry name" value="GRPE PROTEIN"/>
    <property type="match status" value="1"/>
</dbReference>
<organism evidence="7 8">
    <name type="scientific">Oceanirhabdus seepicola</name>
    <dbReference type="NCBI Taxonomy" id="2828781"/>
    <lineage>
        <taxon>Bacteria</taxon>
        <taxon>Bacillati</taxon>
        <taxon>Bacillota</taxon>
        <taxon>Clostridia</taxon>
        <taxon>Eubacteriales</taxon>
        <taxon>Clostridiaceae</taxon>
        <taxon>Oceanirhabdus</taxon>
    </lineage>
</organism>
<gene>
    <name evidence="3 7" type="primary">grpE</name>
    <name evidence="7" type="ORF">KDK92_13705</name>
</gene>
<comment type="subunit">
    <text evidence="3">Homodimer.</text>
</comment>
<dbReference type="HAMAP" id="MF_01151">
    <property type="entry name" value="GrpE"/>
    <property type="match status" value="1"/>
</dbReference>
<evidence type="ECO:0000256" key="5">
    <source>
        <dbReference type="RuleBase" id="RU004478"/>
    </source>
</evidence>
<dbReference type="GO" id="GO:0051087">
    <property type="term" value="F:protein-folding chaperone binding"/>
    <property type="evidence" value="ECO:0007669"/>
    <property type="project" value="InterPro"/>
</dbReference>
<protein>
    <recommendedName>
        <fullName evidence="3 4">Protein GrpE</fullName>
    </recommendedName>
    <alternativeName>
        <fullName evidence="3">HSP-70 cofactor</fullName>
    </alternativeName>
</protein>
<dbReference type="PANTHER" id="PTHR21237:SF23">
    <property type="entry name" value="GRPE PROTEIN HOMOLOG, MITOCHONDRIAL"/>
    <property type="match status" value="1"/>
</dbReference>
<comment type="function">
    <text evidence="3 4">Participates actively in the response to hyperosmotic and heat shock by preventing the aggregation of stress-denatured proteins, in association with DnaK and GrpE. It is the nucleotide exchange factor for DnaK and may function as a thermosensor. Unfolded proteins bind initially to DnaJ; upon interaction with the DnaJ-bound protein, DnaK hydrolyzes its bound ATP, resulting in the formation of a stable complex. GrpE releases ADP from DnaK; ATP binding to DnaK triggers the release of the substrate protein, thus completing the reaction cycle. Several rounds of ATP-dependent interactions between DnaJ, DnaK and GrpE are required for fully efficient folding.</text>
</comment>
<comment type="subcellular location">
    <subcellularLocation>
        <location evidence="3">Cytoplasm</location>
    </subcellularLocation>
</comment>
<feature type="region of interest" description="Disordered" evidence="6">
    <location>
        <begin position="1"/>
        <end position="54"/>
    </location>
</feature>
<keyword evidence="8" id="KW-1185">Reference proteome</keyword>
<dbReference type="RefSeq" id="WP_250859873.1">
    <property type="nucleotide sequence ID" value="NZ_JAGSOJ010000002.1"/>
</dbReference>
<dbReference type="SUPFAM" id="SSF51064">
    <property type="entry name" value="Head domain of nucleotide exchange factor GrpE"/>
    <property type="match status" value="1"/>
</dbReference>
<dbReference type="InterPro" id="IPR009012">
    <property type="entry name" value="GrpE_head"/>
</dbReference>
<dbReference type="CDD" id="cd00446">
    <property type="entry name" value="GrpE"/>
    <property type="match status" value="1"/>
</dbReference>
<dbReference type="Pfam" id="PF01025">
    <property type="entry name" value="GrpE"/>
    <property type="match status" value="1"/>
</dbReference>
<dbReference type="GO" id="GO:0042803">
    <property type="term" value="F:protein homodimerization activity"/>
    <property type="evidence" value="ECO:0007669"/>
    <property type="project" value="InterPro"/>
</dbReference>
<evidence type="ECO:0000256" key="2">
    <source>
        <dbReference type="ARBA" id="ARBA00023186"/>
    </source>
</evidence>
<sequence length="216" mass="25212">MEKNSKENNVCEEIEKDLETNENCEVDEKEENDVEESLENSEKNEDLEFEGMEEDDMGKKYNKLKEENQKNLEEVNLLNNKLKAVQDTHIRTTAEYENFRKRTVKEKEQLYTDACSDVLKEVFPVVDNLERALALTHEDSSLKEGVEMTLKQFNSSLEKLGIKEISTEEKFDPNFHEAVMHVVDENYGESQIIEVFQKGYIRGEKVLRFSMVKVAN</sequence>
<dbReference type="Gene3D" id="2.30.22.10">
    <property type="entry name" value="Head domain of nucleotide exchange factor GrpE"/>
    <property type="match status" value="1"/>
</dbReference>
<dbReference type="EMBL" id="JAGSOJ010000002">
    <property type="protein sequence ID" value="MCM1990781.1"/>
    <property type="molecule type" value="Genomic_DNA"/>
</dbReference>
<dbReference type="SUPFAM" id="SSF58014">
    <property type="entry name" value="Coiled-coil domain of nucleotide exchange factor GrpE"/>
    <property type="match status" value="1"/>
</dbReference>
<dbReference type="AlphaFoldDB" id="A0A9J6P4R4"/>
<name>A0A9J6P4R4_9CLOT</name>
<evidence type="ECO:0000313" key="8">
    <source>
        <dbReference type="Proteomes" id="UP001056429"/>
    </source>
</evidence>
<dbReference type="InterPro" id="IPR013805">
    <property type="entry name" value="GrpE_CC"/>
</dbReference>
<dbReference type="NCBIfam" id="NF010757">
    <property type="entry name" value="PRK14160.1"/>
    <property type="match status" value="1"/>
</dbReference>
<dbReference type="InterPro" id="IPR000740">
    <property type="entry name" value="GrpE"/>
</dbReference>
<comment type="caution">
    <text evidence="7">The sequence shown here is derived from an EMBL/GenBank/DDBJ whole genome shotgun (WGS) entry which is preliminary data.</text>
</comment>